<gene>
    <name evidence="2" type="ORF">A176_000590</name>
</gene>
<dbReference type="STRING" id="1297742.A176_000590"/>
<dbReference type="PATRIC" id="fig|1297742.4.peg.599"/>
<evidence type="ECO:0000256" key="1">
    <source>
        <dbReference type="SAM" id="MobiDB-lite"/>
    </source>
</evidence>
<dbReference type="InterPro" id="IPR025549">
    <property type="entry name" value="YjzC"/>
</dbReference>
<evidence type="ECO:0000313" key="2">
    <source>
        <dbReference type="EMBL" id="AKQ63678.1"/>
    </source>
</evidence>
<accession>A0A0H4WQ15</accession>
<name>A0A0H4WQ15_9BACT</name>
<keyword evidence="3" id="KW-1185">Reference proteome</keyword>
<proteinExistence type="predicted"/>
<dbReference type="RefSeq" id="WP_002636878.1">
    <property type="nucleotide sequence ID" value="NZ_CP012109.1"/>
</dbReference>
<dbReference type="AlphaFoldDB" id="A0A0H4WQ15"/>
<reference evidence="2 3" key="1">
    <citation type="journal article" date="2016" name="PLoS ONE">
        <title>Complete Genome Sequence and Comparative Genomics of a Novel Myxobacterium Myxococcus hansupus.</title>
        <authorList>
            <person name="Sharma G."/>
            <person name="Narwani T."/>
            <person name="Subramanian S."/>
        </authorList>
    </citation>
    <scope>NUCLEOTIDE SEQUENCE [LARGE SCALE GENOMIC DNA]</scope>
    <source>
        <strain evidence="3">mixupus</strain>
    </source>
</reference>
<protein>
    <recommendedName>
        <fullName evidence="4">YjzC family protein</fullName>
    </recommendedName>
</protein>
<dbReference type="OrthoDB" id="5521296at2"/>
<dbReference type="Pfam" id="PF14168">
    <property type="entry name" value="YjzC"/>
    <property type="match status" value="1"/>
</dbReference>
<feature type="region of interest" description="Disordered" evidence="1">
    <location>
        <begin position="40"/>
        <end position="59"/>
    </location>
</feature>
<dbReference type="KEGG" id="mym:A176_000590"/>
<evidence type="ECO:0008006" key="4">
    <source>
        <dbReference type="Google" id="ProtNLM"/>
    </source>
</evidence>
<organism evidence="2 3">
    <name type="scientific">Pseudomyxococcus hansupus</name>
    <dbReference type="NCBI Taxonomy" id="1297742"/>
    <lineage>
        <taxon>Bacteria</taxon>
        <taxon>Pseudomonadati</taxon>
        <taxon>Myxococcota</taxon>
        <taxon>Myxococcia</taxon>
        <taxon>Myxococcales</taxon>
        <taxon>Cystobacterineae</taxon>
        <taxon>Myxococcaceae</taxon>
        <taxon>Pseudomyxococcus</taxon>
    </lineage>
</organism>
<dbReference type="eggNOG" id="ENOG503294T">
    <property type="taxonomic scope" value="Bacteria"/>
</dbReference>
<sequence>MAKRYKTGDICESTGRYTFDGYTDGTTSPPVTAEERIIPLSKGETFPPIKSSKKGAYWK</sequence>
<evidence type="ECO:0000313" key="3">
    <source>
        <dbReference type="Proteomes" id="UP000009026"/>
    </source>
</evidence>
<dbReference type="Proteomes" id="UP000009026">
    <property type="component" value="Chromosome"/>
</dbReference>
<dbReference type="EMBL" id="CP012109">
    <property type="protein sequence ID" value="AKQ63678.1"/>
    <property type="molecule type" value="Genomic_DNA"/>
</dbReference>